<keyword evidence="11" id="KW-1185">Reference proteome</keyword>
<keyword evidence="7 8" id="KW-0408">Iron</keyword>
<evidence type="ECO:0000256" key="3">
    <source>
        <dbReference type="ARBA" id="ARBA00022723"/>
    </source>
</evidence>
<evidence type="ECO:0000256" key="8">
    <source>
        <dbReference type="RuleBase" id="RU000683"/>
    </source>
</evidence>
<organism evidence="10 11">
    <name type="scientific">Novosphingobium hassiacum</name>
    <dbReference type="NCBI Taxonomy" id="173676"/>
    <lineage>
        <taxon>Bacteria</taxon>
        <taxon>Pseudomonadati</taxon>
        <taxon>Pseudomonadota</taxon>
        <taxon>Alphaproteobacteria</taxon>
        <taxon>Sphingomonadales</taxon>
        <taxon>Sphingomonadaceae</taxon>
        <taxon>Novosphingobium</taxon>
    </lineage>
</organism>
<proteinExistence type="inferred from homology"/>
<accession>A0A7W5ZWA5</accession>
<protein>
    <submittedName>
        <fullName evidence="10">Catechol 2,3-dioxygenase-like lactoylglutathione lyase family enzyme</fullName>
    </submittedName>
</protein>
<dbReference type="GO" id="GO:0051213">
    <property type="term" value="F:dioxygenase activity"/>
    <property type="evidence" value="ECO:0007669"/>
    <property type="project" value="UniProtKB-KW"/>
</dbReference>
<dbReference type="Pfam" id="PF00903">
    <property type="entry name" value="Glyoxalase"/>
    <property type="match status" value="1"/>
</dbReference>
<dbReference type="EMBL" id="JACICY010000003">
    <property type="protein sequence ID" value="MBB3860424.1"/>
    <property type="molecule type" value="Genomic_DNA"/>
</dbReference>
<evidence type="ECO:0000256" key="4">
    <source>
        <dbReference type="ARBA" id="ARBA00022797"/>
    </source>
</evidence>
<evidence type="ECO:0000256" key="5">
    <source>
        <dbReference type="ARBA" id="ARBA00022964"/>
    </source>
</evidence>
<name>A0A7W5ZWA5_9SPHN</name>
<keyword evidence="5 8" id="KW-0223">Dioxygenase</keyword>
<dbReference type="InterPro" id="IPR037523">
    <property type="entry name" value="VOC_core"/>
</dbReference>
<evidence type="ECO:0000256" key="6">
    <source>
        <dbReference type="ARBA" id="ARBA00023002"/>
    </source>
</evidence>
<feature type="domain" description="VOC" evidence="9">
    <location>
        <begin position="15"/>
        <end position="134"/>
    </location>
</feature>
<keyword evidence="3" id="KW-0479">Metal-binding</keyword>
<evidence type="ECO:0000256" key="2">
    <source>
        <dbReference type="ARBA" id="ARBA00008784"/>
    </source>
</evidence>
<keyword evidence="4 8" id="KW-0058">Aromatic hydrocarbons catabolism</keyword>
<sequence length="174" mass="19279">MSSWPPNYGPDSYSEIVCPRAAALIAKFMPAAPPPTTAIFLNFRQSDRIDDAVVHIRCFPNPLHHTFGLGATDKPTLNHLTFNVHHIDDIGRAKVRMEEAGVPVVYGPGRHPQSGSIFFYFLDPDGLTIEYSQGMEEFPEDNPRPPRRFPLEGGVFDYWNGKPKPGFTAVGAIG</sequence>
<evidence type="ECO:0000313" key="11">
    <source>
        <dbReference type="Proteomes" id="UP000562395"/>
    </source>
</evidence>
<dbReference type="Proteomes" id="UP000562395">
    <property type="component" value="Unassembled WGS sequence"/>
</dbReference>
<evidence type="ECO:0000259" key="9">
    <source>
        <dbReference type="PROSITE" id="PS51819"/>
    </source>
</evidence>
<dbReference type="GO" id="GO:0016829">
    <property type="term" value="F:lyase activity"/>
    <property type="evidence" value="ECO:0007669"/>
    <property type="project" value="UniProtKB-KW"/>
</dbReference>
<dbReference type="RefSeq" id="WP_246385657.1">
    <property type="nucleotide sequence ID" value="NZ_JACICY010000003.1"/>
</dbReference>
<dbReference type="InterPro" id="IPR029068">
    <property type="entry name" value="Glyas_Bleomycin-R_OHBP_Dase"/>
</dbReference>
<dbReference type="InterPro" id="IPR000486">
    <property type="entry name" value="Xdiol_ring_cleave_dOase_1/2"/>
</dbReference>
<gene>
    <name evidence="10" type="ORF">GGQ88_001690</name>
</gene>
<evidence type="ECO:0000313" key="10">
    <source>
        <dbReference type="EMBL" id="MBB3860424.1"/>
    </source>
</evidence>
<dbReference type="GO" id="GO:0008198">
    <property type="term" value="F:ferrous iron binding"/>
    <property type="evidence" value="ECO:0007669"/>
    <property type="project" value="InterPro"/>
</dbReference>
<comment type="cofactor">
    <cofactor evidence="1 8">
        <name>Fe(2+)</name>
        <dbReference type="ChEBI" id="CHEBI:29033"/>
    </cofactor>
</comment>
<dbReference type="AlphaFoldDB" id="A0A7W5ZWA5"/>
<dbReference type="PROSITE" id="PS51819">
    <property type="entry name" value="VOC"/>
    <property type="match status" value="1"/>
</dbReference>
<comment type="caution">
    <text evidence="10">The sequence shown here is derived from an EMBL/GenBank/DDBJ whole genome shotgun (WGS) entry which is preliminary data.</text>
</comment>
<evidence type="ECO:0000256" key="1">
    <source>
        <dbReference type="ARBA" id="ARBA00001954"/>
    </source>
</evidence>
<comment type="similarity">
    <text evidence="2 8">Belongs to the extradiol ring-cleavage dioxygenase family.</text>
</comment>
<keyword evidence="6 8" id="KW-0560">Oxidoreductase</keyword>
<dbReference type="SUPFAM" id="SSF54593">
    <property type="entry name" value="Glyoxalase/Bleomycin resistance protein/Dihydroxybiphenyl dioxygenase"/>
    <property type="match status" value="1"/>
</dbReference>
<dbReference type="Gene3D" id="3.10.180.10">
    <property type="entry name" value="2,3-Dihydroxybiphenyl 1,2-Dioxygenase, domain 1"/>
    <property type="match status" value="1"/>
</dbReference>
<evidence type="ECO:0000256" key="7">
    <source>
        <dbReference type="ARBA" id="ARBA00023004"/>
    </source>
</evidence>
<dbReference type="PROSITE" id="PS00082">
    <property type="entry name" value="EXTRADIOL_DIOXYGENAS"/>
    <property type="match status" value="1"/>
</dbReference>
<reference evidence="10 11" key="1">
    <citation type="submission" date="2020-08" db="EMBL/GenBank/DDBJ databases">
        <title>Genomic Encyclopedia of Type Strains, Phase IV (KMG-IV): sequencing the most valuable type-strain genomes for metagenomic binning, comparative biology and taxonomic classification.</title>
        <authorList>
            <person name="Goeker M."/>
        </authorList>
    </citation>
    <scope>NUCLEOTIDE SEQUENCE [LARGE SCALE GENOMIC DNA]</scope>
    <source>
        <strain evidence="10 11">DSM 14552</strain>
    </source>
</reference>
<keyword evidence="10" id="KW-0456">Lyase</keyword>
<dbReference type="InterPro" id="IPR004360">
    <property type="entry name" value="Glyas_Fos-R_dOase_dom"/>
</dbReference>